<gene>
    <name evidence="2" type="ORF">Lqui_0523</name>
</gene>
<organism evidence="2 3">
    <name type="scientific">Legionella quinlivanii</name>
    <dbReference type="NCBI Taxonomy" id="45073"/>
    <lineage>
        <taxon>Bacteria</taxon>
        <taxon>Pseudomonadati</taxon>
        <taxon>Pseudomonadota</taxon>
        <taxon>Gammaproteobacteria</taxon>
        <taxon>Legionellales</taxon>
        <taxon>Legionellaceae</taxon>
        <taxon>Legionella</taxon>
    </lineage>
</organism>
<feature type="transmembrane region" description="Helical" evidence="1">
    <location>
        <begin position="39"/>
        <end position="57"/>
    </location>
</feature>
<keyword evidence="1" id="KW-1133">Transmembrane helix</keyword>
<sequence>MYNSLSYGIELNRSPNYIKTASILYLFAFLMLMESSLLLFLKLVLTCLVILQMLYILKSPYPSGKIRIQYIYDEWILDKNGQRIIFTRRRVLLNTGLFFLLELSTPEQRKIIPVFLDQLSHTEFRSIILGLNMNEL</sequence>
<dbReference type="EMBL" id="LNYS01000006">
    <property type="protein sequence ID" value="KTD51679.1"/>
    <property type="molecule type" value="Genomic_DNA"/>
</dbReference>
<dbReference type="AlphaFoldDB" id="A0A0W0Y4S6"/>
<reference evidence="2 3" key="1">
    <citation type="submission" date="2015-11" db="EMBL/GenBank/DDBJ databases">
        <title>Genomic analysis of 38 Legionella species identifies large and diverse effector repertoires.</title>
        <authorList>
            <person name="Burstein D."/>
            <person name="Amaro F."/>
            <person name="Zusman T."/>
            <person name="Lifshitz Z."/>
            <person name="Cohen O."/>
            <person name="Gilbert J.A."/>
            <person name="Pupko T."/>
            <person name="Shuman H.A."/>
            <person name="Segal G."/>
        </authorList>
    </citation>
    <scope>NUCLEOTIDE SEQUENCE [LARGE SCALE GENOMIC DNA]</scope>
    <source>
        <strain evidence="2 3">CDC#1442-AUS-E</strain>
    </source>
</reference>
<accession>A0A0W0Y4S6</accession>
<dbReference type="STRING" id="45073.Lqui_0523"/>
<keyword evidence="3" id="KW-1185">Reference proteome</keyword>
<keyword evidence="1" id="KW-0812">Transmembrane</keyword>
<dbReference type="Proteomes" id="UP000054618">
    <property type="component" value="Unassembled WGS sequence"/>
</dbReference>
<name>A0A0W0Y4S6_9GAMM</name>
<protein>
    <submittedName>
        <fullName evidence="2">Uncharacterized protein</fullName>
    </submittedName>
</protein>
<proteinExistence type="predicted"/>
<comment type="caution">
    <text evidence="2">The sequence shown here is derived from an EMBL/GenBank/DDBJ whole genome shotgun (WGS) entry which is preliminary data.</text>
</comment>
<keyword evidence="1" id="KW-0472">Membrane</keyword>
<evidence type="ECO:0000313" key="2">
    <source>
        <dbReference type="EMBL" id="KTD51679.1"/>
    </source>
</evidence>
<evidence type="ECO:0000313" key="3">
    <source>
        <dbReference type="Proteomes" id="UP000054618"/>
    </source>
</evidence>
<evidence type="ECO:0000256" key="1">
    <source>
        <dbReference type="SAM" id="Phobius"/>
    </source>
</evidence>